<reference evidence="1" key="1">
    <citation type="journal article" date="2021" name="PeerJ">
        <title>Extensive microbial diversity within the chicken gut microbiome revealed by metagenomics and culture.</title>
        <authorList>
            <person name="Gilroy R."/>
            <person name="Ravi A."/>
            <person name="Getino M."/>
            <person name="Pursley I."/>
            <person name="Horton D.L."/>
            <person name="Alikhan N.F."/>
            <person name="Baker D."/>
            <person name="Gharbi K."/>
            <person name="Hall N."/>
            <person name="Watson M."/>
            <person name="Adriaenssens E.M."/>
            <person name="Foster-Nyarko E."/>
            <person name="Jarju S."/>
            <person name="Secka A."/>
            <person name="Antonio M."/>
            <person name="Oren A."/>
            <person name="Chaudhuri R.R."/>
            <person name="La Ragione R."/>
            <person name="Hildebrand F."/>
            <person name="Pallen M.J."/>
        </authorList>
    </citation>
    <scope>NUCLEOTIDE SEQUENCE</scope>
    <source>
        <strain evidence="1">1345</strain>
    </source>
</reference>
<evidence type="ECO:0000313" key="1">
    <source>
        <dbReference type="EMBL" id="HIY96288.1"/>
    </source>
</evidence>
<evidence type="ECO:0008006" key="3">
    <source>
        <dbReference type="Google" id="ProtNLM"/>
    </source>
</evidence>
<organism evidence="1 2">
    <name type="scientific">Candidatus Borkfalkia excrementigallinarum</name>
    <dbReference type="NCBI Taxonomy" id="2838506"/>
    <lineage>
        <taxon>Bacteria</taxon>
        <taxon>Bacillati</taxon>
        <taxon>Bacillota</taxon>
        <taxon>Clostridia</taxon>
        <taxon>Christensenellales</taxon>
        <taxon>Christensenellaceae</taxon>
        <taxon>Candidatus Borkfalkia</taxon>
    </lineage>
</organism>
<dbReference type="PANTHER" id="PTHR43394">
    <property type="entry name" value="ATP-DEPENDENT PERMEASE MDL1, MITOCHONDRIAL"/>
    <property type="match status" value="1"/>
</dbReference>
<dbReference type="SUPFAM" id="SSF52540">
    <property type="entry name" value="P-loop containing nucleoside triphosphate hydrolases"/>
    <property type="match status" value="1"/>
</dbReference>
<reference evidence="1" key="2">
    <citation type="submission" date="2021-04" db="EMBL/GenBank/DDBJ databases">
        <authorList>
            <person name="Gilroy R."/>
        </authorList>
    </citation>
    <scope>NUCLEOTIDE SEQUENCE</scope>
    <source>
        <strain evidence="1">1345</strain>
    </source>
</reference>
<accession>A0A9D2CSJ1</accession>
<dbReference type="GO" id="GO:0015421">
    <property type="term" value="F:ABC-type oligopeptide transporter activity"/>
    <property type="evidence" value="ECO:0007669"/>
    <property type="project" value="TreeGrafter"/>
</dbReference>
<dbReference type="InterPro" id="IPR027417">
    <property type="entry name" value="P-loop_NTPase"/>
</dbReference>
<protein>
    <recommendedName>
        <fullName evidence="3">ABC transporter ATP-binding protein</fullName>
    </recommendedName>
</protein>
<dbReference type="AlphaFoldDB" id="A0A9D2CSJ1"/>
<dbReference type="InterPro" id="IPR039421">
    <property type="entry name" value="Type_1_exporter"/>
</dbReference>
<comment type="caution">
    <text evidence="1">The sequence shown here is derived from an EMBL/GenBank/DDBJ whole genome shotgun (WGS) entry which is preliminary data.</text>
</comment>
<proteinExistence type="predicted"/>
<gene>
    <name evidence="1" type="ORF">H9729_01225</name>
</gene>
<sequence>MIAHRLSTVVNADKICVLSEGKLQEEGTPRELGERGGLYARMAELQKQSGAWRI</sequence>
<dbReference type="PANTHER" id="PTHR43394:SF1">
    <property type="entry name" value="ATP-BINDING CASSETTE SUB-FAMILY B MEMBER 10, MITOCHONDRIAL"/>
    <property type="match status" value="1"/>
</dbReference>
<dbReference type="Gene3D" id="3.40.50.300">
    <property type="entry name" value="P-loop containing nucleotide triphosphate hydrolases"/>
    <property type="match status" value="1"/>
</dbReference>
<name>A0A9D2CSJ1_9FIRM</name>
<evidence type="ECO:0000313" key="2">
    <source>
        <dbReference type="Proteomes" id="UP000886750"/>
    </source>
</evidence>
<dbReference type="Proteomes" id="UP000886750">
    <property type="component" value="Unassembled WGS sequence"/>
</dbReference>
<dbReference type="EMBL" id="DXCQ01000014">
    <property type="protein sequence ID" value="HIY96288.1"/>
    <property type="molecule type" value="Genomic_DNA"/>
</dbReference>